<proteinExistence type="predicted"/>
<reference evidence="2" key="3">
    <citation type="submission" date="2015-06" db="UniProtKB">
        <authorList>
            <consortium name="EnsemblMetazoa"/>
        </authorList>
    </citation>
    <scope>IDENTIFICATION</scope>
</reference>
<dbReference type="GeneID" id="20204108"/>
<reference evidence="3" key="1">
    <citation type="submission" date="2012-12" db="EMBL/GenBank/DDBJ databases">
        <authorList>
            <person name="Hellsten U."/>
            <person name="Grimwood J."/>
            <person name="Chapman J.A."/>
            <person name="Shapiro H."/>
            <person name="Aerts A."/>
            <person name="Otillar R.P."/>
            <person name="Terry A.Y."/>
            <person name="Boore J.L."/>
            <person name="Simakov O."/>
            <person name="Marletaz F."/>
            <person name="Cho S.-J."/>
            <person name="Edsinger-Gonzales E."/>
            <person name="Havlak P."/>
            <person name="Kuo D.-H."/>
            <person name="Larsson T."/>
            <person name="Lv J."/>
            <person name="Arendt D."/>
            <person name="Savage R."/>
            <person name="Osoegawa K."/>
            <person name="de Jong P."/>
            <person name="Lindberg D.R."/>
            <person name="Seaver E.C."/>
            <person name="Weisblat D.A."/>
            <person name="Putnam N.H."/>
            <person name="Grigoriev I.V."/>
            <person name="Rokhsar D.S."/>
        </authorList>
    </citation>
    <scope>NUCLEOTIDE SEQUENCE</scope>
</reference>
<evidence type="ECO:0000313" key="3">
    <source>
        <dbReference type="Proteomes" id="UP000015101"/>
    </source>
</evidence>
<sequence length="390" mass="44665">MSSNNCKPCSQPSLTCCPNLFDPKFQPHNYKQPPRINSSTNTFLAQFLHNRTPQNLYLQPAGKNYSNTKNVSNYKQQTNLSYPSSPNSIVKTNSREVCFDQCSCNKYISSQLSKKPSRQQSRQSVCKHAFTKNNQTHKNSAEFSLGINQRSGFGQCSRTNDHNEKHQLAWTSDRPNQRQPCRFEKTPSYWDCLTTNGIVNASLSSIELYLSEPFYEDKSCSFTANGMNFASQSYVLDNTTCSCYNNTTHKSQSHVASRQSEPHNLYSEVFNSSTTIPYGRLPVMSNNFNRNKTATNVQEYPPKKECIRGEYFLEDEDNTKIKITVSVKIDDQLDAINLTSGRLVTLASNIIQLTTMRSIEMKNKIRNLITKNVVDRDIKERRNRKKDIRK</sequence>
<dbReference type="EMBL" id="AMQM01004286">
    <property type="status" value="NOT_ANNOTATED_CDS"/>
    <property type="molecule type" value="Genomic_DNA"/>
</dbReference>
<dbReference type="InParanoid" id="T1F5K9"/>
<dbReference type="CTD" id="20204108"/>
<dbReference type="EnsemblMetazoa" id="HelroT172595">
    <property type="protein sequence ID" value="HelroP172595"/>
    <property type="gene ID" value="HelroG172595"/>
</dbReference>
<name>T1F5K9_HELRO</name>
<dbReference type="AlphaFoldDB" id="T1F5K9"/>
<keyword evidence="3" id="KW-1185">Reference proteome</keyword>
<organism evidence="2 3">
    <name type="scientific">Helobdella robusta</name>
    <name type="common">Californian leech</name>
    <dbReference type="NCBI Taxonomy" id="6412"/>
    <lineage>
        <taxon>Eukaryota</taxon>
        <taxon>Metazoa</taxon>
        <taxon>Spiralia</taxon>
        <taxon>Lophotrochozoa</taxon>
        <taxon>Annelida</taxon>
        <taxon>Clitellata</taxon>
        <taxon>Hirudinea</taxon>
        <taxon>Rhynchobdellida</taxon>
        <taxon>Glossiphoniidae</taxon>
        <taxon>Helobdella</taxon>
    </lineage>
</organism>
<reference evidence="1 3" key="2">
    <citation type="journal article" date="2013" name="Nature">
        <title>Insights into bilaterian evolution from three spiralian genomes.</title>
        <authorList>
            <person name="Simakov O."/>
            <person name="Marletaz F."/>
            <person name="Cho S.J."/>
            <person name="Edsinger-Gonzales E."/>
            <person name="Havlak P."/>
            <person name="Hellsten U."/>
            <person name="Kuo D.H."/>
            <person name="Larsson T."/>
            <person name="Lv J."/>
            <person name="Arendt D."/>
            <person name="Savage R."/>
            <person name="Osoegawa K."/>
            <person name="de Jong P."/>
            <person name="Grimwood J."/>
            <person name="Chapman J.A."/>
            <person name="Shapiro H."/>
            <person name="Aerts A."/>
            <person name="Otillar R.P."/>
            <person name="Terry A.Y."/>
            <person name="Boore J.L."/>
            <person name="Grigoriev I.V."/>
            <person name="Lindberg D.R."/>
            <person name="Seaver E.C."/>
            <person name="Weisblat D.A."/>
            <person name="Putnam N.H."/>
            <person name="Rokhsar D.S."/>
        </authorList>
    </citation>
    <scope>NUCLEOTIDE SEQUENCE</scope>
</reference>
<evidence type="ECO:0000313" key="2">
    <source>
        <dbReference type="EnsemblMetazoa" id="HelroP172595"/>
    </source>
</evidence>
<evidence type="ECO:0000313" key="1">
    <source>
        <dbReference type="EMBL" id="ESO04239.1"/>
    </source>
</evidence>
<accession>T1F5K9</accession>
<dbReference type="KEGG" id="hro:HELRODRAFT_172595"/>
<dbReference type="Proteomes" id="UP000015101">
    <property type="component" value="Unassembled WGS sequence"/>
</dbReference>
<protein>
    <submittedName>
        <fullName evidence="1 2">Uncharacterized protein</fullName>
    </submittedName>
</protein>
<dbReference type="EMBL" id="KB096502">
    <property type="protein sequence ID" value="ESO04239.1"/>
    <property type="molecule type" value="Genomic_DNA"/>
</dbReference>
<dbReference type="HOGENOM" id="CLU_708403_0_0_1"/>
<dbReference type="RefSeq" id="XP_009017508.1">
    <property type="nucleotide sequence ID" value="XM_009019260.1"/>
</dbReference>
<gene>
    <name evidence="2" type="primary">20204108</name>
    <name evidence="1" type="ORF">HELRODRAFT_172595</name>
</gene>